<protein>
    <submittedName>
        <fullName evidence="2">Uncharacterized protein</fullName>
    </submittedName>
</protein>
<sequence length="388" mass="41480">MAAATNTKQQQPAPKPEFANGEKSKAVVDQENLEAGVIRRIEEEKAKAAAAAMEAKAVLEKKATASSGWKERVAGGLEQLTDMKWADSVVEKARNNKEVVAIAIAAFSLGFFVSHKLFRNVTFSTGLARTGANVPPRGTSQARAGVLTLTVPKRPYSGVPAPTSVVEEIKRDKPGVVKEDGAAATTVRPPPTKDVAGSEKKAASGDDSTTKPKEEIAKEEDVSKKAMDEATKNAQHQKQPEEASNHKQEQQKLAPEPEAKKEREVKPEAPQAAAPAAPEKPAPEPEVAIGEKNKAVVDQESLAAGVIRRSEEEKAKAAAAMEAKAVLEKKATACSGWKERVAGGLEQLTDMKWAESVVEKARNNKEVVAIAVAAFSLGFFVSHKLFRK</sequence>
<reference evidence="2" key="1">
    <citation type="submission" date="2015-06" db="UniProtKB">
        <authorList>
            <consortium name="EnsemblPlants"/>
        </authorList>
    </citation>
    <scope>IDENTIFICATION</scope>
</reference>
<evidence type="ECO:0000313" key="2">
    <source>
        <dbReference type="EnsemblPlants" id="EMT22429"/>
    </source>
</evidence>
<feature type="region of interest" description="Disordered" evidence="1">
    <location>
        <begin position="1"/>
        <end position="26"/>
    </location>
</feature>
<proteinExistence type="predicted"/>
<accession>M8BKD9</accession>
<dbReference type="EnsemblPlants" id="EMT22429">
    <property type="protein sequence ID" value="EMT22429"/>
    <property type="gene ID" value="F775_52168"/>
</dbReference>
<evidence type="ECO:0000256" key="1">
    <source>
        <dbReference type="SAM" id="MobiDB-lite"/>
    </source>
</evidence>
<organism evidence="2">
    <name type="scientific">Aegilops tauschii</name>
    <name type="common">Tausch's goatgrass</name>
    <name type="synonym">Aegilops squarrosa</name>
    <dbReference type="NCBI Taxonomy" id="37682"/>
    <lineage>
        <taxon>Eukaryota</taxon>
        <taxon>Viridiplantae</taxon>
        <taxon>Streptophyta</taxon>
        <taxon>Embryophyta</taxon>
        <taxon>Tracheophyta</taxon>
        <taxon>Spermatophyta</taxon>
        <taxon>Magnoliopsida</taxon>
        <taxon>Liliopsida</taxon>
        <taxon>Poales</taxon>
        <taxon>Poaceae</taxon>
        <taxon>BOP clade</taxon>
        <taxon>Pooideae</taxon>
        <taxon>Triticodae</taxon>
        <taxon>Triticeae</taxon>
        <taxon>Triticinae</taxon>
        <taxon>Aegilops</taxon>
    </lineage>
</organism>
<name>M8BKD9_AEGTA</name>
<dbReference type="ExpressionAtlas" id="M8BKD9">
    <property type="expression patterns" value="baseline"/>
</dbReference>
<feature type="compositionally biased region" description="Basic and acidic residues" evidence="1">
    <location>
        <begin position="196"/>
        <end position="231"/>
    </location>
</feature>
<feature type="compositionally biased region" description="Basic and acidic residues" evidence="1">
    <location>
        <begin position="238"/>
        <end position="267"/>
    </location>
</feature>
<feature type="compositionally biased region" description="Basic and acidic residues" evidence="1">
    <location>
        <begin position="167"/>
        <end position="181"/>
    </location>
</feature>
<feature type="region of interest" description="Disordered" evidence="1">
    <location>
        <begin position="154"/>
        <end position="293"/>
    </location>
</feature>
<dbReference type="AlphaFoldDB" id="M8BKD9"/>
<feature type="compositionally biased region" description="Low complexity" evidence="1">
    <location>
        <begin position="268"/>
        <end position="279"/>
    </location>
</feature>
<feature type="compositionally biased region" description="Polar residues" evidence="1">
    <location>
        <begin position="1"/>
        <end position="12"/>
    </location>
</feature>